<reference evidence="5 6" key="1">
    <citation type="submission" date="2023-10" db="EMBL/GenBank/DDBJ databases">
        <title>Chromosome-scale genome assembly provides insights into flower coloration mechanisms of Canna indica.</title>
        <authorList>
            <person name="Li C."/>
        </authorList>
    </citation>
    <scope>NUCLEOTIDE SEQUENCE [LARGE SCALE GENOMIC DNA]</scope>
    <source>
        <tissue evidence="5">Flower</tissue>
    </source>
</reference>
<evidence type="ECO:0000313" key="6">
    <source>
        <dbReference type="Proteomes" id="UP001327560"/>
    </source>
</evidence>
<dbReference type="InterPro" id="IPR044638">
    <property type="entry name" value="ALDH7A1-like"/>
</dbReference>
<name>A0AAQ3JTN4_9LILI</name>
<dbReference type="FunFam" id="3.40.605.10:FF:000019">
    <property type="entry name" value="probable aldehyde dehydrogenase"/>
    <property type="match status" value="1"/>
</dbReference>
<dbReference type="PROSITE" id="PS00070">
    <property type="entry name" value="ALDEHYDE_DEHYDR_CYS"/>
    <property type="match status" value="1"/>
</dbReference>
<dbReference type="FunFam" id="3.40.309.10:FF:000023">
    <property type="entry name" value="Aldehyde dehydrogenase 12"/>
    <property type="match status" value="1"/>
</dbReference>
<dbReference type="AlphaFoldDB" id="A0AAQ3JTN4"/>
<dbReference type="PANTHER" id="PTHR43521:SF7">
    <property type="entry name" value="DELTA-1-PYRROLINE-5-CARBOXYLATE DEHYDROGENASE 12A1, MITOCHONDRIAL"/>
    <property type="match status" value="1"/>
</dbReference>
<dbReference type="InterPro" id="IPR016162">
    <property type="entry name" value="Ald_DH_N"/>
</dbReference>
<evidence type="ECO:0000259" key="4">
    <source>
        <dbReference type="Pfam" id="PF00171"/>
    </source>
</evidence>
<dbReference type="GO" id="GO:0003842">
    <property type="term" value="F:L-glutamate gamma-semialdehyde dehydrogenase activity"/>
    <property type="evidence" value="ECO:0007669"/>
    <property type="project" value="TreeGrafter"/>
</dbReference>
<dbReference type="Pfam" id="PF00171">
    <property type="entry name" value="Aldedh"/>
    <property type="match status" value="1"/>
</dbReference>
<dbReference type="InterPro" id="IPR016161">
    <property type="entry name" value="Ald_DH/histidinol_DH"/>
</dbReference>
<proteinExistence type="inferred from homology"/>
<evidence type="ECO:0000256" key="2">
    <source>
        <dbReference type="ARBA" id="ARBA00023002"/>
    </source>
</evidence>
<keyword evidence="3" id="KW-0520">NAD</keyword>
<dbReference type="EMBL" id="CP136890">
    <property type="protein sequence ID" value="WOK95776.1"/>
    <property type="molecule type" value="Genomic_DNA"/>
</dbReference>
<keyword evidence="6" id="KW-1185">Reference proteome</keyword>
<dbReference type="Gene3D" id="3.40.309.10">
    <property type="entry name" value="Aldehyde Dehydrogenase, Chain A, domain 2"/>
    <property type="match status" value="1"/>
</dbReference>
<dbReference type="SUPFAM" id="SSF53720">
    <property type="entry name" value="ALDH-like"/>
    <property type="match status" value="1"/>
</dbReference>
<dbReference type="Gene3D" id="3.40.605.10">
    <property type="entry name" value="Aldehyde Dehydrogenase, Chain A, domain 1"/>
    <property type="match status" value="1"/>
</dbReference>
<dbReference type="InterPro" id="IPR015590">
    <property type="entry name" value="Aldehyde_DH_dom"/>
</dbReference>
<accession>A0AAQ3JTN4</accession>
<organism evidence="5 6">
    <name type="scientific">Canna indica</name>
    <name type="common">Indian-shot</name>
    <dbReference type="NCBI Taxonomy" id="4628"/>
    <lineage>
        <taxon>Eukaryota</taxon>
        <taxon>Viridiplantae</taxon>
        <taxon>Streptophyta</taxon>
        <taxon>Embryophyta</taxon>
        <taxon>Tracheophyta</taxon>
        <taxon>Spermatophyta</taxon>
        <taxon>Magnoliopsida</taxon>
        <taxon>Liliopsida</taxon>
        <taxon>Zingiberales</taxon>
        <taxon>Cannaceae</taxon>
        <taxon>Canna</taxon>
    </lineage>
</organism>
<dbReference type="PANTHER" id="PTHR43521">
    <property type="entry name" value="ALPHA-AMINOADIPIC SEMIALDEHYDE DEHYDROGENASE"/>
    <property type="match status" value="1"/>
</dbReference>
<dbReference type="GO" id="GO:0010133">
    <property type="term" value="P:L-proline catabolic process to L-glutamate"/>
    <property type="evidence" value="ECO:0007669"/>
    <property type="project" value="TreeGrafter"/>
</dbReference>
<keyword evidence="2" id="KW-0560">Oxidoreductase</keyword>
<sequence length="544" mass="60598">MSSTTCICTYWGIVDDHRVSSVQPSCNLHGIPFDKMANLTLFDGSVQGQWKASSNWNWLLDPINGDQFIKVADVQESEIEPFVESLSKCPKYGLHNPFRAQERYLLFGDVSAKAAQMLDQPQVSEFFARLIQRVSPKSYTQALGEVIVTQKFLENFSGDQVRFLARSFAVPGDHLGQQSHGYRWPYGPVAIITPFNFPLEIPVLQLMGALYMGNKPILKVDSKVSIVMEQMLRLLHDCGLPMEDVDFINSDGKTMNKLLLEAKPQMTLFTGSSRVAEKLALDLKGRIKLEDAGFDWKILGPDVQEVDYVAWVCDQDAYACSGQKCSAQSILFVHENWASTELLSKMQVLAERRKLQDLTIGPVLTVTTEGMLEHVDNLLKISGSKLLFGGAELENHSIPKIYGALKPTAVLVPLEEILKPHNFELVTKEIFGPFQVVTYYKHNQLRDVLDACERMHAHLTAAVVSNDPLFVQEVLGKTVNGTTYAGIRARTTGAPQNHWFGPAGDPRGAGIGTPEAIKLVWSCHREIIHDVGPLPQNWKLPPPS</sequence>
<dbReference type="InterPro" id="IPR016160">
    <property type="entry name" value="Ald_DH_CS_CYS"/>
</dbReference>
<dbReference type="InterPro" id="IPR016163">
    <property type="entry name" value="Ald_DH_C"/>
</dbReference>
<feature type="domain" description="Aldehyde dehydrogenase" evidence="4">
    <location>
        <begin position="60"/>
        <end position="485"/>
    </location>
</feature>
<dbReference type="GO" id="GO:0004029">
    <property type="term" value="F:aldehyde dehydrogenase (NAD+) activity"/>
    <property type="evidence" value="ECO:0007669"/>
    <property type="project" value="InterPro"/>
</dbReference>
<evidence type="ECO:0000313" key="5">
    <source>
        <dbReference type="EMBL" id="WOK95776.1"/>
    </source>
</evidence>
<dbReference type="GO" id="GO:0005739">
    <property type="term" value="C:mitochondrion"/>
    <property type="evidence" value="ECO:0007669"/>
    <property type="project" value="TreeGrafter"/>
</dbReference>
<gene>
    <name evidence="5" type="ORF">Cni_G04483</name>
</gene>
<evidence type="ECO:0000256" key="3">
    <source>
        <dbReference type="ARBA" id="ARBA00023027"/>
    </source>
</evidence>
<dbReference type="Proteomes" id="UP001327560">
    <property type="component" value="Chromosome 1"/>
</dbReference>
<evidence type="ECO:0000256" key="1">
    <source>
        <dbReference type="ARBA" id="ARBA00009986"/>
    </source>
</evidence>
<comment type="similarity">
    <text evidence="1">Belongs to the aldehyde dehydrogenase family.</text>
</comment>
<protein>
    <submittedName>
        <fullName evidence="5">Aldehyde dehydrogenase isoform X1</fullName>
    </submittedName>
</protein>